<dbReference type="GO" id="GO:0009423">
    <property type="term" value="P:chorismate biosynthetic process"/>
    <property type="evidence" value="ECO:0007669"/>
    <property type="project" value="UniProtKB-UniRule"/>
</dbReference>
<feature type="binding site" evidence="9">
    <location>
        <position position="178"/>
    </location>
    <ligand>
        <name>3-phosphoshikimate</name>
        <dbReference type="ChEBI" id="CHEBI:145989"/>
    </ligand>
</feature>
<feature type="domain" description="Enolpyruvate transferase" evidence="10">
    <location>
        <begin position="22"/>
        <end position="433"/>
    </location>
</feature>
<dbReference type="FunFam" id="3.65.10.10:FF:000005">
    <property type="entry name" value="3-phosphoshikimate 1-carboxyvinyltransferase"/>
    <property type="match status" value="1"/>
</dbReference>
<evidence type="ECO:0000259" key="10">
    <source>
        <dbReference type="Pfam" id="PF00275"/>
    </source>
</evidence>
<comment type="catalytic activity">
    <reaction evidence="8">
        <text>3-phosphoshikimate + phosphoenolpyruvate = 5-O-(1-carboxyvinyl)-3-phosphoshikimate + phosphate</text>
        <dbReference type="Rhea" id="RHEA:21256"/>
        <dbReference type="ChEBI" id="CHEBI:43474"/>
        <dbReference type="ChEBI" id="CHEBI:57701"/>
        <dbReference type="ChEBI" id="CHEBI:58702"/>
        <dbReference type="ChEBI" id="CHEBI:145989"/>
        <dbReference type="EC" id="2.5.1.19"/>
    </reaction>
    <physiologicalReaction direction="left-to-right" evidence="8">
        <dbReference type="Rhea" id="RHEA:21257"/>
    </physiologicalReaction>
</comment>
<dbReference type="PANTHER" id="PTHR21090">
    <property type="entry name" value="AROM/DEHYDROQUINATE SYNTHASE"/>
    <property type="match status" value="1"/>
</dbReference>
<feature type="binding site" evidence="9">
    <location>
        <position position="38"/>
    </location>
    <ligand>
        <name>3-phosphoshikimate</name>
        <dbReference type="ChEBI" id="CHEBI:145989"/>
    </ligand>
</feature>
<feature type="binding site" evidence="9">
    <location>
        <position position="357"/>
    </location>
    <ligand>
        <name>phosphoenolpyruvate</name>
        <dbReference type="ChEBI" id="CHEBI:58702"/>
    </ligand>
</feature>
<dbReference type="Gene3D" id="3.65.10.10">
    <property type="entry name" value="Enolpyruvate transferase domain"/>
    <property type="match status" value="2"/>
</dbReference>
<comment type="function">
    <text evidence="1 9">Catalyzes the transfer of the enolpyruvyl moiety of phosphoenolpyruvate (PEP) to the 5-hydroxyl of shikimate-3-phosphate (S3P) to produce enolpyruvyl shikimate-3-phosphate and inorganic phosphate.</text>
</comment>
<name>G9ZBR0_9GAMM</name>
<comment type="similarity">
    <text evidence="3 9">Belongs to the EPSP synthase family.</text>
</comment>
<dbReference type="NCBIfam" id="TIGR01356">
    <property type="entry name" value="aroA"/>
    <property type="match status" value="1"/>
</dbReference>
<dbReference type="EMBL" id="AGCM01000012">
    <property type="protein sequence ID" value="EHM56004.1"/>
    <property type="molecule type" value="Genomic_DNA"/>
</dbReference>
<evidence type="ECO:0000256" key="7">
    <source>
        <dbReference type="ARBA" id="ARBA00023141"/>
    </source>
</evidence>
<evidence type="ECO:0000313" key="12">
    <source>
        <dbReference type="Proteomes" id="UP000004750"/>
    </source>
</evidence>
<dbReference type="UniPathway" id="UPA00053">
    <property type="reaction ID" value="UER00089"/>
</dbReference>
<reference evidence="11 12" key="1">
    <citation type="submission" date="2011-08" db="EMBL/GenBank/DDBJ databases">
        <authorList>
            <person name="Weinstock G."/>
            <person name="Sodergren E."/>
            <person name="Clifton S."/>
            <person name="Fulton L."/>
            <person name="Fulton B."/>
            <person name="Courtney L."/>
            <person name="Fronick C."/>
            <person name="Harrison M."/>
            <person name="Strong C."/>
            <person name="Farmer C."/>
            <person name="Delahaunty K."/>
            <person name="Markovic C."/>
            <person name="Hall O."/>
            <person name="Minx P."/>
            <person name="Tomlinson C."/>
            <person name="Mitreva M."/>
            <person name="Hou S."/>
            <person name="Chen J."/>
            <person name="Wollam A."/>
            <person name="Pepin K.H."/>
            <person name="Johnson M."/>
            <person name="Bhonagiri V."/>
            <person name="Zhang X."/>
            <person name="Suruliraj S."/>
            <person name="Warren W."/>
            <person name="Chinwalla A."/>
            <person name="Mardis E.R."/>
            <person name="Wilson R.K."/>
        </authorList>
    </citation>
    <scope>NUCLEOTIDE SEQUENCE [LARGE SCALE GENOMIC DNA]</scope>
    <source>
        <strain evidence="11 12">F0432</strain>
    </source>
</reference>
<feature type="binding site" evidence="9">
    <location>
        <position position="180"/>
    </location>
    <ligand>
        <name>phosphoenolpyruvate</name>
        <dbReference type="ChEBI" id="CHEBI:58702"/>
    </ligand>
</feature>
<feature type="binding site" evidence="9">
    <location>
        <position position="134"/>
    </location>
    <ligand>
        <name>phosphoenolpyruvate</name>
        <dbReference type="ChEBI" id="CHEBI:58702"/>
    </ligand>
</feature>
<dbReference type="PIRSF" id="PIRSF000505">
    <property type="entry name" value="EPSPS"/>
    <property type="match status" value="1"/>
</dbReference>
<sequence length="448" mass="46866">MPALQRGENMTNIIWRSHPAPSLSGTVRVPGDKSISHRAIMLGALADGTTHISGFLEGEDCLATMRAFQAMGVAIEHHGEGRVTVHGAGLHGLRAPTAPLDVGNSGTSMRLMAGVLAGQPFASELIGDASLMQRPMRRVTEPLELMGAEIATSERGTAPLAIHGKPLHGIRYTLPVASAQLKSALLFAGLYAEGTTFITETGVSRDHSERMLRGFGVEVQQDGATLAIRGGQRLTACDVVVPGDVSSAAFFLVAALIAPEGELLLENVGMNPTRAAVVEILRAMGGDITVVNPREAGGEPVADLRVRASRLYGITIDEALVPIAIDEFPIIFIAAACAEGETRASALHELRVKESDRLAVMTAGLRALGVDCGAGEDTMRIRGKAGTAFTGGQVASHGDHRIAMSFAVAALRAAAPVEILDCANVATSFPTFRALAQGVGMQIEENHA</sequence>
<dbReference type="AlphaFoldDB" id="G9ZBR0"/>
<evidence type="ECO:0000256" key="2">
    <source>
        <dbReference type="ARBA" id="ARBA00004811"/>
    </source>
</evidence>
<dbReference type="CDD" id="cd01556">
    <property type="entry name" value="EPSP_synthase"/>
    <property type="match status" value="1"/>
</dbReference>
<dbReference type="InterPro" id="IPR013792">
    <property type="entry name" value="RNA3'P_cycl/enolpyr_Trfase_a/b"/>
</dbReference>
<dbReference type="InterPro" id="IPR023193">
    <property type="entry name" value="EPSP_synthase_CS"/>
</dbReference>
<dbReference type="GO" id="GO:0008652">
    <property type="term" value="P:amino acid biosynthetic process"/>
    <property type="evidence" value="ECO:0007669"/>
    <property type="project" value="UniProtKB-KW"/>
</dbReference>
<keyword evidence="7 9" id="KW-0057">Aromatic amino acid biosynthesis</keyword>
<dbReference type="HAMAP" id="MF_00210">
    <property type="entry name" value="EPSP_synth"/>
    <property type="match status" value="1"/>
</dbReference>
<proteinExistence type="inferred from homology"/>
<evidence type="ECO:0000313" key="11">
    <source>
        <dbReference type="EMBL" id="EHM56004.1"/>
    </source>
</evidence>
<comment type="subcellular location">
    <subcellularLocation>
        <location evidence="9">Cytoplasm</location>
    </subcellularLocation>
</comment>
<dbReference type="SUPFAM" id="SSF55205">
    <property type="entry name" value="EPT/RTPC-like"/>
    <property type="match status" value="1"/>
</dbReference>
<dbReference type="PANTHER" id="PTHR21090:SF5">
    <property type="entry name" value="PENTAFUNCTIONAL AROM POLYPEPTIDE"/>
    <property type="match status" value="1"/>
</dbReference>
<dbReference type="GO" id="GO:0009073">
    <property type="term" value="P:aromatic amino acid family biosynthetic process"/>
    <property type="evidence" value="ECO:0007669"/>
    <property type="project" value="UniProtKB-KW"/>
</dbReference>
<keyword evidence="6 9" id="KW-0808">Transferase</keyword>
<keyword evidence="5 9" id="KW-0028">Amino-acid biosynthesis</keyword>
<evidence type="ECO:0000256" key="5">
    <source>
        <dbReference type="ARBA" id="ARBA00022605"/>
    </source>
</evidence>
<dbReference type="GO" id="GO:0003866">
    <property type="term" value="F:3-phosphoshikimate 1-carboxyvinyltransferase activity"/>
    <property type="evidence" value="ECO:0007669"/>
    <property type="project" value="UniProtKB-UniRule"/>
</dbReference>
<feature type="binding site" evidence="9">
    <location>
        <position position="106"/>
    </location>
    <ligand>
        <name>phosphoenolpyruvate</name>
        <dbReference type="ChEBI" id="CHEBI:58702"/>
    </ligand>
</feature>
<comment type="caution">
    <text evidence="9">Lacks conserved residue(s) required for the propagation of feature annotation.</text>
</comment>
<evidence type="ECO:0000256" key="6">
    <source>
        <dbReference type="ARBA" id="ARBA00022679"/>
    </source>
</evidence>
<feature type="binding site" evidence="9">
    <location>
        <position position="401"/>
    </location>
    <ligand>
        <name>phosphoenolpyruvate</name>
        <dbReference type="ChEBI" id="CHEBI:58702"/>
    </ligand>
</feature>
<feature type="binding site" evidence="9">
    <location>
        <position position="33"/>
    </location>
    <ligand>
        <name>phosphoenolpyruvate</name>
        <dbReference type="ChEBI" id="CHEBI:58702"/>
    </ligand>
</feature>
<feature type="binding site" evidence="9">
    <location>
        <position position="33"/>
    </location>
    <ligand>
        <name>3-phosphoshikimate</name>
        <dbReference type="ChEBI" id="CHEBI:145989"/>
    </ligand>
</feature>
<comment type="subunit">
    <text evidence="9">Monomer.</text>
</comment>
<evidence type="ECO:0000256" key="9">
    <source>
        <dbReference type="HAMAP-Rule" id="MF_00210"/>
    </source>
</evidence>
<keyword evidence="4 9" id="KW-0963">Cytoplasm</keyword>
<feature type="binding site" evidence="9">
    <location>
        <position position="34"/>
    </location>
    <ligand>
        <name>3-phosphoshikimate</name>
        <dbReference type="ChEBI" id="CHEBI:145989"/>
    </ligand>
</feature>
<feature type="binding site" evidence="9">
    <location>
        <position position="353"/>
    </location>
    <ligand>
        <name>3-phosphoshikimate</name>
        <dbReference type="ChEBI" id="CHEBI:145989"/>
    </ligand>
</feature>
<protein>
    <recommendedName>
        <fullName evidence="9">3-phosphoshikimate 1-carboxyvinyltransferase</fullName>
        <ecNumber evidence="9">2.5.1.19</ecNumber>
    </recommendedName>
    <alternativeName>
        <fullName evidence="9">5-enolpyruvylshikimate-3-phosphate synthase</fullName>
        <shortName evidence="9">EPSP synthase</shortName>
        <shortName evidence="9">EPSPS</shortName>
    </alternativeName>
</protein>
<dbReference type="InterPro" id="IPR036968">
    <property type="entry name" value="Enolpyruvate_Tfrase_sf"/>
</dbReference>
<dbReference type="HOGENOM" id="CLU_024321_0_1_6"/>
<dbReference type="FunFam" id="3.65.10.10:FF:000006">
    <property type="entry name" value="3-phosphoshikimate 1-carboxyvinyltransferase"/>
    <property type="match status" value="1"/>
</dbReference>
<dbReference type="PROSITE" id="PS00885">
    <property type="entry name" value="EPSP_SYNTHASE_2"/>
    <property type="match status" value="1"/>
</dbReference>
<dbReference type="STRING" id="797473.HMPREF9080_00187"/>
<evidence type="ECO:0000256" key="8">
    <source>
        <dbReference type="ARBA" id="ARBA00044633"/>
    </source>
</evidence>
<dbReference type="InterPro" id="IPR006264">
    <property type="entry name" value="EPSP_synthase"/>
</dbReference>
<evidence type="ECO:0000256" key="1">
    <source>
        <dbReference type="ARBA" id="ARBA00002174"/>
    </source>
</evidence>
<feature type="binding site" evidence="9">
    <location>
        <position position="180"/>
    </location>
    <ligand>
        <name>3-phosphoshikimate</name>
        <dbReference type="ChEBI" id="CHEBI:145989"/>
    </ligand>
</feature>
<organism evidence="11 12">
    <name type="scientific">Cardiobacterium valvarum F0432</name>
    <dbReference type="NCBI Taxonomy" id="797473"/>
    <lineage>
        <taxon>Bacteria</taxon>
        <taxon>Pseudomonadati</taxon>
        <taxon>Pseudomonadota</taxon>
        <taxon>Gammaproteobacteria</taxon>
        <taxon>Cardiobacteriales</taxon>
        <taxon>Cardiobacteriaceae</taxon>
        <taxon>Cardiobacterium</taxon>
    </lineage>
</organism>
<dbReference type="GO" id="GO:0005737">
    <property type="term" value="C:cytoplasm"/>
    <property type="evidence" value="ECO:0007669"/>
    <property type="project" value="UniProtKB-SubCell"/>
</dbReference>
<feature type="binding site" evidence="9">
    <location>
        <position position="326"/>
    </location>
    <ligand>
        <name>3-phosphoshikimate</name>
        <dbReference type="ChEBI" id="CHEBI:145989"/>
    </ligand>
</feature>
<dbReference type="InterPro" id="IPR001986">
    <property type="entry name" value="Enolpyruvate_Tfrase_dom"/>
</dbReference>
<dbReference type="PATRIC" id="fig|797473.3.peg.159"/>
<evidence type="ECO:0000256" key="4">
    <source>
        <dbReference type="ARBA" id="ARBA00022490"/>
    </source>
</evidence>
<feature type="active site" description="Proton acceptor" evidence="9">
    <location>
        <position position="326"/>
    </location>
</feature>
<accession>G9ZBR0</accession>
<gene>
    <name evidence="9" type="primary">aroA</name>
    <name evidence="11" type="ORF">HMPREF9080_00187</name>
</gene>
<comment type="pathway">
    <text evidence="2 9">Metabolic intermediate biosynthesis; chorismate biosynthesis; chorismate from D-erythrose 4-phosphate and phosphoenolpyruvate: step 6/7.</text>
</comment>
<dbReference type="Proteomes" id="UP000004750">
    <property type="component" value="Unassembled WGS sequence"/>
</dbReference>
<evidence type="ECO:0000256" key="3">
    <source>
        <dbReference type="ARBA" id="ARBA00009948"/>
    </source>
</evidence>
<dbReference type="Pfam" id="PF00275">
    <property type="entry name" value="EPSP_synthase"/>
    <property type="match status" value="1"/>
</dbReference>
<dbReference type="PROSITE" id="PS00104">
    <property type="entry name" value="EPSP_SYNTHASE_1"/>
    <property type="match status" value="1"/>
</dbReference>
<comment type="caution">
    <text evidence="11">The sequence shown here is derived from an EMBL/GenBank/DDBJ whole genome shotgun (WGS) entry which is preliminary data.</text>
</comment>
<dbReference type="EC" id="2.5.1.19" evidence="9"/>